<name>A0ABS8BQZ0_9RHOB</name>
<evidence type="ECO:0008006" key="4">
    <source>
        <dbReference type="Google" id="ProtNLM"/>
    </source>
</evidence>
<proteinExistence type="predicted"/>
<sequence>MNIQSSRPALVAIALAALAACSGGGGGGAVTGGAAAARALDPQVNDRLDFAEIAQVAEDVNDGYAAVSISPKSLVPTAGRATYSGAVGGALSVPGRSTDVAGLMQLGVDFGANRVGGTLGNFVTRDGSEIDGVLTVNNGILNRTSNSQQVAIFGDVDGNLRSASGERIAVDARLRESGFKGRDVEFVGGKIQGDINVDGVRGAIDLDAQLER</sequence>
<comment type="caution">
    <text evidence="2">The sequence shown here is derived from an EMBL/GenBank/DDBJ whole genome shotgun (WGS) entry which is preliminary data.</text>
</comment>
<gene>
    <name evidence="2" type="ORF">LGQ03_02655</name>
</gene>
<dbReference type="Gene3D" id="2.40.160.90">
    <property type="match status" value="1"/>
</dbReference>
<protein>
    <recommendedName>
        <fullName evidence="4">Transferrin-binding protein B C-lobe/N-lobe beta barrel domain-containing protein</fullName>
    </recommendedName>
</protein>
<keyword evidence="1" id="KW-0732">Signal</keyword>
<dbReference type="EMBL" id="JAJATZ010000001">
    <property type="protein sequence ID" value="MCB5198131.1"/>
    <property type="molecule type" value="Genomic_DNA"/>
</dbReference>
<evidence type="ECO:0000313" key="3">
    <source>
        <dbReference type="Proteomes" id="UP001138961"/>
    </source>
</evidence>
<feature type="chain" id="PRO_5045444856" description="Transferrin-binding protein B C-lobe/N-lobe beta barrel domain-containing protein" evidence="1">
    <location>
        <begin position="20"/>
        <end position="212"/>
    </location>
</feature>
<dbReference type="SUPFAM" id="SSF56925">
    <property type="entry name" value="OMPA-like"/>
    <property type="match status" value="1"/>
</dbReference>
<dbReference type="RefSeq" id="WP_226747128.1">
    <property type="nucleotide sequence ID" value="NZ_JAJATZ010000001.1"/>
</dbReference>
<evidence type="ECO:0000256" key="1">
    <source>
        <dbReference type="SAM" id="SignalP"/>
    </source>
</evidence>
<organism evidence="2 3">
    <name type="scientific">Loktanella gaetbuli</name>
    <dbReference type="NCBI Taxonomy" id="2881335"/>
    <lineage>
        <taxon>Bacteria</taxon>
        <taxon>Pseudomonadati</taxon>
        <taxon>Pseudomonadota</taxon>
        <taxon>Alphaproteobacteria</taxon>
        <taxon>Rhodobacterales</taxon>
        <taxon>Roseobacteraceae</taxon>
        <taxon>Loktanella</taxon>
    </lineage>
</organism>
<dbReference type="Proteomes" id="UP001138961">
    <property type="component" value="Unassembled WGS sequence"/>
</dbReference>
<keyword evidence="3" id="KW-1185">Reference proteome</keyword>
<evidence type="ECO:0000313" key="2">
    <source>
        <dbReference type="EMBL" id="MCB5198131.1"/>
    </source>
</evidence>
<dbReference type="InterPro" id="IPR011250">
    <property type="entry name" value="OMP/PagP_B-barrel"/>
</dbReference>
<reference evidence="2" key="1">
    <citation type="submission" date="2021-10" db="EMBL/GenBank/DDBJ databases">
        <title>Loktanella gaetbuli sp. nov., isolated from a tidal flat.</title>
        <authorList>
            <person name="Park S."/>
            <person name="Yoon J.-H."/>
        </authorList>
    </citation>
    <scope>NUCLEOTIDE SEQUENCE</scope>
    <source>
        <strain evidence="2">TSTF-M6</strain>
    </source>
</reference>
<dbReference type="PROSITE" id="PS51257">
    <property type="entry name" value="PROKAR_LIPOPROTEIN"/>
    <property type="match status" value="1"/>
</dbReference>
<accession>A0ABS8BQZ0</accession>
<feature type="signal peptide" evidence="1">
    <location>
        <begin position="1"/>
        <end position="19"/>
    </location>
</feature>